<dbReference type="InterPro" id="IPR036890">
    <property type="entry name" value="HATPase_C_sf"/>
</dbReference>
<keyword evidence="3" id="KW-0808">Transferase</keyword>
<evidence type="ECO:0000256" key="2">
    <source>
        <dbReference type="ARBA" id="ARBA00012438"/>
    </source>
</evidence>
<dbReference type="GO" id="GO:0000160">
    <property type="term" value="P:phosphorelay signal transduction system"/>
    <property type="evidence" value="ECO:0007669"/>
    <property type="project" value="UniProtKB-KW"/>
</dbReference>
<dbReference type="InterPro" id="IPR005467">
    <property type="entry name" value="His_kinase_dom"/>
</dbReference>
<keyword evidence="5 10" id="KW-0418">Kinase</keyword>
<evidence type="ECO:0000256" key="7">
    <source>
        <dbReference type="ARBA" id="ARBA00023012"/>
    </source>
</evidence>
<evidence type="ECO:0000256" key="1">
    <source>
        <dbReference type="ARBA" id="ARBA00000085"/>
    </source>
</evidence>
<dbReference type="Pfam" id="PF02518">
    <property type="entry name" value="HATPase_c"/>
    <property type="match status" value="1"/>
</dbReference>
<dbReference type="EMBL" id="FZPD01000003">
    <property type="protein sequence ID" value="SNS97753.1"/>
    <property type="molecule type" value="Genomic_DNA"/>
</dbReference>
<evidence type="ECO:0000256" key="4">
    <source>
        <dbReference type="ARBA" id="ARBA00022741"/>
    </source>
</evidence>
<keyword evidence="8" id="KW-0812">Transmembrane</keyword>
<keyword evidence="8" id="KW-1133">Transmembrane helix</keyword>
<keyword evidence="8" id="KW-0472">Membrane</keyword>
<sequence length="405" mass="46443">MRKKFKEATGNTLAPLRPHLKWLVVGFAIVISFGSILYTNSLVEQIRDREQRQIEIYASSLEFLANESENVNFFLILDEIVAANHSIPVILTDENEEPEDFRNLEKAERYTPGDDRMNFLRSEIQLMKEAHPPIEVTLKDDQDNIYGHKYIFYKNSFLLNQLRYYPYIQLSVIGLFGVVIFMVLNYIKRVEQDRVWVGLAKETAHQLGTPLSSLMAWSEYFKDLYPDQKEALLEFDKDVDRLKVITDRFSSIGSEPQLSLVNVADAIDEIVIYLQKRLSTKINMTVSTFPNREIDGRINPSLFAWVIENLCKNAADAMEGKGSIHISILRANEGRVAVDVQDTGKGIAKAKVKNVFRPGFTTKKRGWGLGLTLAKRIIEQYHQGKIFVKHSEINKGTTFRIYLNG</sequence>
<evidence type="ECO:0000256" key="3">
    <source>
        <dbReference type="ARBA" id="ARBA00022679"/>
    </source>
</evidence>
<dbReference type="EC" id="2.7.13.3" evidence="2"/>
<comment type="catalytic activity">
    <reaction evidence="1">
        <text>ATP + protein L-histidine = ADP + protein N-phospho-L-histidine.</text>
        <dbReference type="EC" id="2.7.13.3"/>
    </reaction>
</comment>
<dbReference type="SUPFAM" id="SSF55874">
    <property type="entry name" value="ATPase domain of HSP90 chaperone/DNA topoisomerase II/histidine kinase"/>
    <property type="match status" value="1"/>
</dbReference>
<evidence type="ECO:0000259" key="9">
    <source>
        <dbReference type="PROSITE" id="PS50109"/>
    </source>
</evidence>
<dbReference type="PANTHER" id="PTHR43065">
    <property type="entry name" value="SENSOR HISTIDINE KINASE"/>
    <property type="match status" value="1"/>
</dbReference>
<dbReference type="AlphaFoldDB" id="A0A239IXJ9"/>
<gene>
    <name evidence="10" type="ORF">SAMN05421640_1860</name>
</gene>
<evidence type="ECO:0000256" key="5">
    <source>
        <dbReference type="ARBA" id="ARBA00022777"/>
    </source>
</evidence>
<dbReference type="PANTHER" id="PTHR43065:SF46">
    <property type="entry name" value="C4-DICARBOXYLATE TRANSPORT SENSOR PROTEIN DCTB"/>
    <property type="match status" value="1"/>
</dbReference>
<dbReference type="GO" id="GO:0004673">
    <property type="term" value="F:protein histidine kinase activity"/>
    <property type="evidence" value="ECO:0007669"/>
    <property type="project" value="UniProtKB-EC"/>
</dbReference>
<feature type="transmembrane region" description="Helical" evidence="8">
    <location>
        <begin position="164"/>
        <end position="187"/>
    </location>
</feature>
<protein>
    <recommendedName>
        <fullName evidence="2">histidine kinase</fullName>
        <ecNumber evidence="2">2.7.13.3</ecNumber>
    </recommendedName>
</protein>
<proteinExistence type="predicted"/>
<dbReference type="InterPro" id="IPR004358">
    <property type="entry name" value="Sig_transdc_His_kin-like_C"/>
</dbReference>
<keyword evidence="4" id="KW-0547">Nucleotide-binding</keyword>
<evidence type="ECO:0000313" key="11">
    <source>
        <dbReference type="Proteomes" id="UP000198393"/>
    </source>
</evidence>
<feature type="domain" description="Histidine kinase" evidence="9">
    <location>
        <begin position="202"/>
        <end position="405"/>
    </location>
</feature>
<organism evidence="10 11">
    <name type="scientific">Ekhidna lutea</name>
    <dbReference type="NCBI Taxonomy" id="447679"/>
    <lineage>
        <taxon>Bacteria</taxon>
        <taxon>Pseudomonadati</taxon>
        <taxon>Bacteroidota</taxon>
        <taxon>Cytophagia</taxon>
        <taxon>Cytophagales</taxon>
        <taxon>Reichenbachiellaceae</taxon>
        <taxon>Ekhidna</taxon>
    </lineage>
</organism>
<dbReference type="GO" id="GO:0005524">
    <property type="term" value="F:ATP binding"/>
    <property type="evidence" value="ECO:0007669"/>
    <property type="project" value="UniProtKB-KW"/>
</dbReference>
<dbReference type="InterPro" id="IPR003594">
    <property type="entry name" value="HATPase_dom"/>
</dbReference>
<dbReference type="Proteomes" id="UP000198393">
    <property type="component" value="Unassembled WGS sequence"/>
</dbReference>
<feature type="transmembrane region" description="Helical" evidence="8">
    <location>
        <begin position="20"/>
        <end position="38"/>
    </location>
</feature>
<keyword evidence="11" id="KW-1185">Reference proteome</keyword>
<keyword evidence="7" id="KW-0902">Two-component regulatory system</keyword>
<dbReference type="PRINTS" id="PR00344">
    <property type="entry name" value="BCTRLSENSOR"/>
</dbReference>
<dbReference type="OrthoDB" id="1931120at2"/>
<accession>A0A239IXJ9</accession>
<dbReference type="Gene3D" id="3.30.565.10">
    <property type="entry name" value="Histidine kinase-like ATPase, C-terminal domain"/>
    <property type="match status" value="1"/>
</dbReference>
<name>A0A239IXJ9_EKHLU</name>
<evidence type="ECO:0000256" key="8">
    <source>
        <dbReference type="SAM" id="Phobius"/>
    </source>
</evidence>
<reference evidence="10 11" key="1">
    <citation type="submission" date="2017-06" db="EMBL/GenBank/DDBJ databases">
        <authorList>
            <person name="Kim H.J."/>
            <person name="Triplett B.A."/>
        </authorList>
    </citation>
    <scope>NUCLEOTIDE SEQUENCE [LARGE SCALE GENOMIC DNA]</scope>
    <source>
        <strain evidence="10 11">DSM 19307</strain>
    </source>
</reference>
<dbReference type="SMART" id="SM00387">
    <property type="entry name" value="HATPase_c"/>
    <property type="match status" value="1"/>
</dbReference>
<evidence type="ECO:0000256" key="6">
    <source>
        <dbReference type="ARBA" id="ARBA00022840"/>
    </source>
</evidence>
<dbReference type="PROSITE" id="PS50109">
    <property type="entry name" value="HIS_KIN"/>
    <property type="match status" value="1"/>
</dbReference>
<keyword evidence="6" id="KW-0067">ATP-binding</keyword>
<evidence type="ECO:0000313" key="10">
    <source>
        <dbReference type="EMBL" id="SNS97753.1"/>
    </source>
</evidence>
<dbReference type="RefSeq" id="WP_089356593.1">
    <property type="nucleotide sequence ID" value="NZ_FZPD01000003.1"/>
</dbReference>